<sequence>MTFVQIVDCKTRRYDDMNRLMDNWLELTEGKRTATHSVIGRDRSDSDHYVEIIEFPSYEQAMENSKLPETNRIFEEMVALCDGMPTFTDLDVVRDEQLNKATARRFYEEIAVGGNLDLVDELFADDYRDHDISKEEDSTVGSHVIKADVAGWRKAFDFGFTIDSQVAEGDQVVTRWTWRGTHQDAFMGIPATGRTADMTGVTIFSFRDGRIQEGWWTYDLLRVMRQVGAIQM</sequence>
<organism evidence="1 2">
    <name type="scientific">Streptomyces netropsis</name>
    <name type="common">Streptoverticillium netropsis</name>
    <dbReference type="NCBI Taxonomy" id="55404"/>
    <lineage>
        <taxon>Bacteria</taxon>
        <taxon>Bacillati</taxon>
        <taxon>Actinomycetota</taxon>
        <taxon>Actinomycetes</taxon>
        <taxon>Kitasatosporales</taxon>
        <taxon>Streptomycetaceae</taxon>
        <taxon>Streptomyces</taxon>
    </lineage>
</organism>
<reference evidence="1 2" key="1">
    <citation type="submission" date="2020-08" db="EMBL/GenBank/DDBJ databases">
        <title>Genomic Encyclopedia of Type Strains, Phase III (KMG-III): the genomes of soil and plant-associated and newly described type strains.</title>
        <authorList>
            <person name="Whitman W."/>
        </authorList>
    </citation>
    <scope>NUCLEOTIDE SEQUENCE [LARGE SCALE GENOMIC DNA]</scope>
    <source>
        <strain evidence="1 2">CECT 3265</strain>
    </source>
</reference>
<dbReference type="SUPFAM" id="SSF54427">
    <property type="entry name" value="NTF2-like"/>
    <property type="match status" value="1"/>
</dbReference>
<name>A0A7W7PFN4_STRNE</name>
<dbReference type="EMBL" id="JACHJG010000012">
    <property type="protein sequence ID" value="MBB4889071.1"/>
    <property type="molecule type" value="Genomic_DNA"/>
</dbReference>
<dbReference type="GO" id="GO:0030638">
    <property type="term" value="P:polyketide metabolic process"/>
    <property type="evidence" value="ECO:0007669"/>
    <property type="project" value="InterPro"/>
</dbReference>
<dbReference type="Pfam" id="PF07366">
    <property type="entry name" value="SnoaL"/>
    <property type="match status" value="1"/>
</dbReference>
<comment type="caution">
    <text evidence="1">The sequence shown here is derived from an EMBL/GenBank/DDBJ whole genome shotgun (WGS) entry which is preliminary data.</text>
</comment>
<evidence type="ECO:0000313" key="1">
    <source>
        <dbReference type="EMBL" id="MBB4889071.1"/>
    </source>
</evidence>
<dbReference type="RefSeq" id="WP_184737223.1">
    <property type="nucleotide sequence ID" value="NZ_BMRW01000002.1"/>
</dbReference>
<dbReference type="Proteomes" id="UP000556436">
    <property type="component" value="Unassembled WGS sequence"/>
</dbReference>
<gene>
    <name evidence="1" type="ORF">FHS38_005146</name>
</gene>
<dbReference type="GO" id="GO:0016853">
    <property type="term" value="F:isomerase activity"/>
    <property type="evidence" value="ECO:0007669"/>
    <property type="project" value="UniProtKB-KW"/>
</dbReference>
<proteinExistence type="predicted"/>
<keyword evidence="1" id="KW-0413">Isomerase</keyword>
<accession>A0A7W7PFN4</accession>
<protein>
    <submittedName>
        <fullName evidence="1">Steroid delta-isomerase-like uncharacterized protein</fullName>
    </submittedName>
</protein>
<dbReference type="PANTHER" id="PTHR38436:SF1">
    <property type="entry name" value="ESTER CYCLASE"/>
    <property type="match status" value="1"/>
</dbReference>
<dbReference type="PANTHER" id="PTHR38436">
    <property type="entry name" value="POLYKETIDE CYCLASE SNOAL-LIKE DOMAIN"/>
    <property type="match status" value="1"/>
</dbReference>
<dbReference type="InterPro" id="IPR009959">
    <property type="entry name" value="Cyclase_SnoaL-like"/>
</dbReference>
<keyword evidence="2" id="KW-1185">Reference proteome</keyword>
<dbReference type="InterPro" id="IPR032710">
    <property type="entry name" value="NTF2-like_dom_sf"/>
</dbReference>
<dbReference type="Gene3D" id="3.10.450.50">
    <property type="match status" value="1"/>
</dbReference>
<evidence type="ECO:0000313" key="2">
    <source>
        <dbReference type="Proteomes" id="UP000556436"/>
    </source>
</evidence>
<dbReference type="AlphaFoldDB" id="A0A7W7PFN4"/>